<dbReference type="PANTHER" id="PTHR42951">
    <property type="entry name" value="METALLO-BETA-LACTAMASE DOMAIN-CONTAINING"/>
    <property type="match status" value="1"/>
</dbReference>
<dbReference type="Pfam" id="PF00753">
    <property type="entry name" value="Lactamase_B"/>
    <property type="match status" value="1"/>
</dbReference>
<dbReference type="AlphaFoldDB" id="A0A9Q3VQC3"/>
<dbReference type="EMBL" id="JAJSBI010000009">
    <property type="protein sequence ID" value="MCD9875749.1"/>
    <property type="molecule type" value="Genomic_DNA"/>
</dbReference>
<dbReference type="InterPro" id="IPR050855">
    <property type="entry name" value="NDM-1-like"/>
</dbReference>
<organism evidence="2 3">
    <name type="scientific">Streptomyces guryensis</name>
    <dbReference type="NCBI Taxonomy" id="2886947"/>
    <lineage>
        <taxon>Bacteria</taxon>
        <taxon>Bacillati</taxon>
        <taxon>Actinomycetota</taxon>
        <taxon>Actinomycetes</taxon>
        <taxon>Kitasatosporales</taxon>
        <taxon>Streptomycetaceae</taxon>
        <taxon>Streptomyces</taxon>
    </lineage>
</organism>
<evidence type="ECO:0000313" key="3">
    <source>
        <dbReference type="Proteomes" id="UP001108029"/>
    </source>
</evidence>
<feature type="domain" description="Metallo-beta-lactamase" evidence="1">
    <location>
        <begin position="35"/>
        <end position="222"/>
    </location>
</feature>
<dbReference type="CDD" id="cd07739">
    <property type="entry name" value="metallo-hydrolase-like_MBL-fold"/>
    <property type="match status" value="1"/>
</dbReference>
<dbReference type="InterPro" id="IPR001279">
    <property type="entry name" value="Metallo-B-lactamas"/>
</dbReference>
<protein>
    <submittedName>
        <fullName evidence="2">MBL fold metallo-hydrolase</fullName>
    </submittedName>
</protein>
<evidence type="ECO:0000313" key="2">
    <source>
        <dbReference type="EMBL" id="MCD9875749.1"/>
    </source>
</evidence>
<name>A0A9Q3VQC3_9ACTN</name>
<dbReference type="Proteomes" id="UP001108029">
    <property type="component" value="Unassembled WGS sequence"/>
</dbReference>
<dbReference type="InterPro" id="IPR036866">
    <property type="entry name" value="RibonucZ/Hydroxyglut_hydro"/>
</dbReference>
<dbReference type="PANTHER" id="PTHR42951:SF14">
    <property type="entry name" value="METALLO-BETA-LACTAMASE SUPERFAMILY PROTEIN"/>
    <property type="match status" value="1"/>
</dbReference>
<proteinExistence type="predicted"/>
<dbReference type="Gene3D" id="3.60.15.10">
    <property type="entry name" value="Ribonuclease Z/Hydroxyacylglutathione hydrolase-like"/>
    <property type="match status" value="1"/>
</dbReference>
<comment type="caution">
    <text evidence="2">The sequence shown here is derived from an EMBL/GenBank/DDBJ whole genome shotgun (WGS) entry which is preliminary data.</text>
</comment>
<dbReference type="RefSeq" id="WP_232649869.1">
    <property type="nucleotide sequence ID" value="NZ_JAJSBI010000009.1"/>
</dbReference>
<evidence type="ECO:0000259" key="1">
    <source>
        <dbReference type="SMART" id="SM00849"/>
    </source>
</evidence>
<dbReference type="SMART" id="SM00849">
    <property type="entry name" value="Lactamase_B"/>
    <property type="match status" value="1"/>
</dbReference>
<gene>
    <name evidence="2" type="ORF">LJ657_19200</name>
</gene>
<dbReference type="SUPFAM" id="SSF56281">
    <property type="entry name" value="Metallo-hydrolase/oxidoreductase"/>
    <property type="match status" value="1"/>
</dbReference>
<keyword evidence="3" id="KW-1185">Reference proteome</keyword>
<accession>A0A9Q3VQC3</accession>
<sequence length="283" mass="30947">MAGKKDLRYAVHISPSIPTEISDLPPGVERRMWSPISSTLVYGERDAVLVDPVMTVQQAVALAEWVEAYDRNLTTVYVTHGHGDHWFGLATLLERFPNARAVATPAVVEHMAKQMEPSFVESFWNARFPGQIPDRLVAADPMEDRVLELEGRELTVVPLGHTDTDDTTALHVPSIGLVVAGDAAYNDVHLYLAESPSEGRKAWKEALGVIAGLGADHVVAGHKRPGRPDSPGILAETRAYIDDFEDCVARTASTEELYRAMLEIHPDRVNPGALWGSARSVKG</sequence>
<reference evidence="2" key="1">
    <citation type="submission" date="2021-12" db="EMBL/GenBank/DDBJ databases">
        <authorList>
            <person name="Lee J.-H."/>
            <person name="Kim S.-B."/>
        </authorList>
    </citation>
    <scope>NUCLEOTIDE SEQUENCE</scope>
    <source>
        <strain evidence="2">NR30</strain>
    </source>
</reference>